<dbReference type="PANTHER" id="PTHR47959:SF1">
    <property type="entry name" value="ATP-DEPENDENT RNA HELICASE DBPA"/>
    <property type="match status" value="1"/>
</dbReference>
<feature type="domain" description="Helicase ATP-binding" evidence="7">
    <location>
        <begin position="181"/>
        <end position="395"/>
    </location>
</feature>
<dbReference type="InterPro" id="IPR050079">
    <property type="entry name" value="DEAD_box_RNA_helicase"/>
</dbReference>
<dbReference type="SUPFAM" id="SSF52540">
    <property type="entry name" value="P-loop containing nucleoside triphosphate hydrolases"/>
    <property type="match status" value="1"/>
</dbReference>
<keyword evidence="4 5" id="KW-0067">ATP-binding</keyword>
<proteinExistence type="inferred from homology"/>
<dbReference type="InterPro" id="IPR014001">
    <property type="entry name" value="Helicase_ATP-bd"/>
</dbReference>
<gene>
    <name evidence="9" type="ORF">PCOL08062_LOCUS1569</name>
</gene>
<evidence type="ECO:0008006" key="10">
    <source>
        <dbReference type="Google" id="ProtNLM"/>
    </source>
</evidence>
<feature type="compositionally biased region" description="Acidic residues" evidence="6">
    <location>
        <begin position="483"/>
        <end position="492"/>
    </location>
</feature>
<keyword evidence="1 5" id="KW-0547">Nucleotide-binding</keyword>
<keyword evidence="2 5" id="KW-0378">Hydrolase</keyword>
<evidence type="ECO:0000259" key="8">
    <source>
        <dbReference type="PROSITE" id="PS51194"/>
    </source>
</evidence>
<dbReference type="AlphaFoldDB" id="A0A7R9XVU7"/>
<evidence type="ECO:0000256" key="2">
    <source>
        <dbReference type="ARBA" id="ARBA00022801"/>
    </source>
</evidence>
<dbReference type="GO" id="GO:0003724">
    <property type="term" value="F:RNA helicase activity"/>
    <property type="evidence" value="ECO:0007669"/>
    <property type="project" value="TreeGrafter"/>
</dbReference>
<dbReference type="SMART" id="SM00490">
    <property type="entry name" value="HELICc"/>
    <property type="match status" value="1"/>
</dbReference>
<protein>
    <recommendedName>
        <fullName evidence="10">RNA helicase</fullName>
    </recommendedName>
</protein>
<evidence type="ECO:0000256" key="4">
    <source>
        <dbReference type="ARBA" id="ARBA00022840"/>
    </source>
</evidence>
<comment type="similarity">
    <text evidence="5">Belongs to the DEAD box helicase family.</text>
</comment>
<feature type="compositionally biased region" description="Low complexity" evidence="6">
    <location>
        <begin position="470"/>
        <end position="482"/>
    </location>
</feature>
<keyword evidence="3 5" id="KW-0347">Helicase</keyword>
<feature type="region of interest" description="Disordered" evidence="6">
    <location>
        <begin position="678"/>
        <end position="731"/>
    </location>
</feature>
<dbReference type="GO" id="GO:0005829">
    <property type="term" value="C:cytosol"/>
    <property type="evidence" value="ECO:0007669"/>
    <property type="project" value="TreeGrafter"/>
</dbReference>
<dbReference type="Pfam" id="PF00270">
    <property type="entry name" value="DEAD"/>
    <property type="match status" value="1"/>
</dbReference>
<dbReference type="InterPro" id="IPR000629">
    <property type="entry name" value="RNA-helicase_DEAD-box_CS"/>
</dbReference>
<dbReference type="PROSITE" id="PS51192">
    <property type="entry name" value="HELICASE_ATP_BIND_1"/>
    <property type="match status" value="1"/>
</dbReference>
<feature type="region of interest" description="Disordered" evidence="6">
    <location>
        <begin position="446"/>
        <end position="498"/>
    </location>
</feature>
<evidence type="ECO:0000259" key="7">
    <source>
        <dbReference type="PROSITE" id="PS51192"/>
    </source>
</evidence>
<dbReference type="PANTHER" id="PTHR47959">
    <property type="entry name" value="ATP-DEPENDENT RNA HELICASE RHLE-RELATED"/>
    <property type="match status" value="1"/>
</dbReference>
<feature type="domain" description="Helicase C-terminal" evidence="8">
    <location>
        <begin position="523"/>
        <end position="673"/>
    </location>
</feature>
<dbReference type="GO" id="GO:0003676">
    <property type="term" value="F:nucleic acid binding"/>
    <property type="evidence" value="ECO:0007669"/>
    <property type="project" value="InterPro"/>
</dbReference>
<dbReference type="CDD" id="cd18787">
    <property type="entry name" value="SF2_C_DEAD"/>
    <property type="match status" value="1"/>
</dbReference>
<feature type="region of interest" description="Disordered" evidence="6">
    <location>
        <begin position="746"/>
        <end position="765"/>
    </location>
</feature>
<organism evidence="9">
    <name type="scientific">Prasinoderma coloniale</name>
    <dbReference type="NCBI Taxonomy" id="156133"/>
    <lineage>
        <taxon>Eukaryota</taxon>
        <taxon>Viridiplantae</taxon>
        <taxon>Prasinodermophyta</taxon>
        <taxon>Prasinodermophyceae</taxon>
        <taxon>Prasinodermales</taxon>
        <taxon>Prasinodermaceae</taxon>
        <taxon>Prasinoderma</taxon>
    </lineage>
</organism>
<dbReference type="PROSITE" id="PS00039">
    <property type="entry name" value="DEAD_ATP_HELICASE"/>
    <property type="match status" value="1"/>
</dbReference>
<dbReference type="Pfam" id="PF00271">
    <property type="entry name" value="Helicase_C"/>
    <property type="match status" value="1"/>
</dbReference>
<dbReference type="SMART" id="SM00487">
    <property type="entry name" value="DEXDc"/>
    <property type="match status" value="1"/>
</dbReference>
<dbReference type="GO" id="GO:0016787">
    <property type="term" value="F:hydrolase activity"/>
    <property type="evidence" value="ECO:0007669"/>
    <property type="project" value="UniProtKB-KW"/>
</dbReference>
<reference evidence="9" key="1">
    <citation type="submission" date="2021-01" db="EMBL/GenBank/DDBJ databases">
        <authorList>
            <person name="Corre E."/>
            <person name="Pelletier E."/>
            <person name="Niang G."/>
            <person name="Scheremetjew M."/>
            <person name="Finn R."/>
            <person name="Kale V."/>
            <person name="Holt S."/>
            <person name="Cochrane G."/>
            <person name="Meng A."/>
            <person name="Brown T."/>
            <person name="Cohen L."/>
        </authorList>
    </citation>
    <scope>NUCLEOTIDE SEQUENCE</scope>
    <source>
        <strain evidence="9">CCMP1413</strain>
    </source>
</reference>
<sequence length="765" mass="80354">MFEVPRFSAAPSSDGARHLAERLAAARLRAAAAAAEGGDGGAAAATTALRRQLCTGATAARPSKRARPPTRQLLRELIKQARREALWYPPGVEPPEDPRAAARRKRREERAAGDGTGPPRLLPYFAPERRSELEAGSTASARARGEAGVAVDDASPPAPAELHALGFARLTPIQAAVRAAFRSTPHSRDLLVSAPTGTGKTLAYLLPLAEALTGRRVVAVRALVIVPTRDLAAQVHAVAEAVLGARGLTAALAAGATPFDDETSAISSTRRPTWMVRAGACAGGPGESGSAVEEASCDVVVATPGRLMLHLSRGTLSVAHLRYLVVDEADRMLRQQYNEFAPAVGRALAMAAARPAPQVGCRGADPGVRKLLLSATISRDASKLARLDLRQPMHVTVNATPLAAAVLVKAAEAERGEVEADAAEPESEPARSVDEAMELDYNRLHEGEDADSDGGEEPRAVEEDGGEGTGAAANTAAAAAGDEVAEEAAEAEEAARRRHTLPPLLEHWRVEARAGERPLVLARLLSYVAGCDATAQTIVFVSSVEMAHRLTVLLALMARARPELRAAEYSSRLSQRERAAALRSFRRREVGCLIASDAATRGLDVSGVGVVVNYNAPAHAKTYVHRVGRTARNGARGAAFSLLEQQEQFHFKRMLSKLGCVSQTFYLRIEDSQGVRAKRVAGDGAPEADKAGGDAAGDTVIGGGESAARERDAAGGSGCDNGDEDDERDDLRVTYAAALGELKGALDSEVATDKRAPKRLKAGTA</sequence>
<accession>A0A7R9XVU7</accession>
<feature type="region of interest" description="Disordered" evidence="6">
    <location>
        <begin position="86"/>
        <end position="154"/>
    </location>
</feature>
<dbReference type="Gene3D" id="3.40.50.300">
    <property type="entry name" value="P-loop containing nucleotide triphosphate hydrolases"/>
    <property type="match status" value="2"/>
</dbReference>
<dbReference type="InterPro" id="IPR011545">
    <property type="entry name" value="DEAD/DEAH_box_helicase_dom"/>
</dbReference>
<evidence type="ECO:0000256" key="1">
    <source>
        <dbReference type="ARBA" id="ARBA00022741"/>
    </source>
</evidence>
<evidence type="ECO:0000313" key="9">
    <source>
        <dbReference type="EMBL" id="CAD8230552.1"/>
    </source>
</evidence>
<dbReference type="EMBL" id="HBDZ01001961">
    <property type="protein sequence ID" value="CAD8230552.1"/>
    <property type="molecule type" value="Transcribed_RNA"/>
</dbReference>
<feature type="compositionally biased region" description="Basic residues" evidence="6">
    <location>
        <begin position="756"/>
        <end position="765"/>
    </location>
</feature>
<name>A0A7R9XVU7_9VIRI</name>
<dbReference type="GO" id="GO:0005524">
    <property type="term" value="F:ATP binding"/>
    <property type="evidence" value="ECO:0007669"/>
    <property type="project" value="UniProtKB-KW"/>
</dbReference>
<dbReference type="InterPro" id="IPR001650">
    <property type="entry name" value="Helicase_C-like"/>
</dbReference>
<dbReference type="PROSITE" id="PS51194">
    <property type="entry name" value="HELICASE_CTER"/>
    <property type="match status" value="1"/>
</dbReference>
<evidence type="ECO:0000256" key="6">
    <source>
        <dbReference type="SAM" id="MobiDB-lite"/>
    </source>
</evidence>
<dbReference type="InterPro" id="IPR027417">
    <property type="entry name" value="P-loop_NTPase"/>
</dbReference>
<evidence type="ECO:0000256" key="3">
    <source>
        <dbReference type="ARBA" id="ARBA00022806"/>
    </source>
</evidence>
<evidence type="ECO:0000256" key="5">
    <source>
        <dbReference type="RuleBase" id="RU000492"/>
    </source>
</evidence>